<protein>
    <recommendedName>
        <fullName evidence="2">AMP-dependent synthetase/ligase domain-containing protein</fullName>
    </recommendedName>
</protein>
<proteinExistence type="predicted"/>
<dbReference type="InParanoid" id="E3NN48"/>
<evidence type="ECO:0000313" key="3">
    <source>
        <dbReference type="EMBL" id="EFP10057.1"/>
    </source>
</evidence>
<dbReference type="InterPro" id="IPR000873">
    <property type="entry name" value="AMP-dep_synth/lig_dom"/>
</dbReference>
<name>E3NN48_CAERE</name>
<evidence type="ECO:0000259" key="2">
    <source>
        <dbReference type="Pfam" id="PF00501"/>
    </source>
</evidence>
<dbReference type="EMBL" id="DS269153">
    <property type="protein sequence ID" value="EFP10057.1"/>
    <property type="molecule type" value="Genomic_DNA"/>
</dbReference>
<evidence type="ECO:0000256" key="1">
    <source>
        <dbReference type="SAM" id="MobiDB-lite"/>
    </source>
</evidence>
<organism evidence="4">
    <name type="scientific">Caenorhabditis remanei</name>
    <name type="common">Caenorhabditis vulgaris</name>
    <dbReference type="NCBI Taxonomy" id="31234"/>
    <lineage>
        <taxon>Eukaryota</taxon>
        <taxon>Metazoa</taxon>
        <taxon>Ecdysozoa</taxon>
        <taxon>Nematoda</taxon>
        <taxon>Chromadorea</taxon>
        <taxon>Rhabditida</taxon>
        <taxon>Rhabditina</taxon>
        <taxon>Rhabditomorpha</taxon>
        <taxon>Rhabditoidea</taxon>
        <taxon>Rhabditidae</taxon>
        <taxon>Peloderinae</taxon>
        <taxon>Caenorhabditis</taxon>
    </lineage>
</organism>
<evidence type="ECO:0000313" key="4">
    <source>
        <dbReference type="Proteomes" id="UP000008281"/>
    </source>
</evidence>
<dbReference type="AlphaFoldDB" id="E3NN48"/>
<dbReference type="PANTHER" id="PTHR22754">
    <property type="entry name" value="DISCO-INTERACTING PROTEIN 2 DIP2 -RELATED"/>
    <property type="match status" value="1"/>
</dbReference>
<feature type="compositionally biased region" description="Basic and acidic residues" evidence="1">
    <location>
        <begin position="857"/>
        <end position="889"/>
    </location>
</feature>
<dbReference type="OMA" id="FGSANHR"/>
<feature type="domain" description="AMP-dependent synthetase/ligase" evidence="2">
    <location>
        <begin position="287"/>
        <end position="715"/>
    </location>
</feature>
<dbReference type="CDD" id="cd05905">
    <property type="entry name" value="Dip2"/>
    <property type="match status" value="1"/>
</dbReference>
<dbReference type="PANTHER" id="PTHR22754:SF32">
    <property type="entry name" value="DISCO-INTERACTING PROTEIN 2"/>
    <property type="match status" value="1"/>
</dbReference>
<reference evidence="3" key="1">
    <citation type="submission" date="2007-07" db="EMBL/GenBank/DDBJ databases">
        <title>PCAP assembly of the Caenorhabditis remanei genome.</title>
        <authorList>
            <consortium name="The Caenorhabditis remanei Sequencing Consortium"/>
            <person name="Wilson R.K."/>
        </authorList>
    </citation>
    <scope>NUCLEOTIDE SEQUENCE [LARGE SCALE GENOMIC DNA]</scope>
    <source>
        <strain evidence="3">PB4641</strain>
    </source>
</reference>
<dbReference type="Pfam" id="PF00501">
    <property type="entry name" value="AMP-binding"/>
    <property type="match status" value="1"/>
</dbReference>
<dbReference type="Gene3D" id="3.40.50.12780">
    <property type="entry name" value="N-terminal domain of ligase-like"/>
    <property type="match status" value="1"/>
</dbReference>
<dbReference type="InterPro" id="IPR042099">
    <property type="entry name" value="ANL_N_sf"/>
</dbReference>
<feature type="region of interest" description="Disordered" evidence="1">
    <location>
        <begin position="837"/>
        <end position="889"/>
    </location>
</feature>
<dbReference type="InterPro" id="IPR037337">
    <property type="entry name" value="Dip2-like_dom"/>
</dbReference>
<accession>E3NN48</accession>
<dbReference type="InterPro" id="IPR045851">
    <property type="entry name" value="AMP-bd_C_sf"/>
</dbReference>
<feature type="region of interest" description="Disordered" evidence="1">
    <location>
        <begin position="237"/>
        <end position="261"/>
    </location>
</feature>
<dbReference type="Gene3D" id="3.30.300.30">
    <property type="match status" value="1"/>
</dbReference>
<dbReference type="HOGENOM" id="CLU_324728_0_0_1"/>
<dbReference type="eggNOG" id="KOG3628">
    <property type="taxonomic scope" value="Eukaryota"/>
</dbReference>
<dbReference type="STRING" id="31234.E3NN48"/>
<dbReference type="OrthoDB" id="5862428at2759"/>
<gene>
    <name evidence="3" type="ORF">CRE_15803</name>
</gene>
<feature type="compositionally biased region" description="Basic and acidic residues" evidence="1">
    <location>
        <begin position="837"/>
        <end position="849"/>
    </location>
</feature>
<keyword evidence="4" id="KW-1185">Reference proteome</keyword>
<sequence>MSTEHPSRVYFPSMALRKTRYLRQTVSSTGPSLFSPASRKLSSENHKEYLAQLHSRKAVSLKEKKVKQQRSAEEGYASASPSTASLVPSRPPLPKYHHVCEPSYGDEDDILLDDAATVTSSVDFVPGFVRSATRSSEQIRRHRDFVSNSCSAPSTSSGEEYEWSFVRRQSTEQEVREMKNEEDEMTIGWTRRQHRFKKWKLNQTIHELARPRSKPLQDYYNDDDAELEAMAKIRDPEAPRPEGTIMNPVRGEAAHSNTNNTMPRSLDSAFHRFGTTAAKNVAAMVLDQSAKPSTQLTYGKLHSRAGKVAHMLLTKTVQINKDGTKNCMCKPGDRVALIYPNTQPLHFLAAFYGCLQAGVIPVPVEMPSSKREAGIAQLGFLLGNCGVKVALTSESCYKGLPKKVNTSSVFSAPSGSTSLAGTANEIVDFRGWPRLWWAVTEHMSKPARDWTAPPRLADETIAYIEYTTGNDGTVKGVCVTRQAVFAHCRALTTAMEYKEDETMVCVVDFKREVGLWHAILASVFNGMRVIFVPYSLMKMNPATWMHMVSKYQATTALVKSRDLHWALLATRDHKDISLSSLRTLLVADGANPWSLSSCDAFAAAFSPAPYNLRPDAMCPCAGSSETGTISIRRRGNAQLGSQSGRGVLSMSALSHCVVRVDQENSLTSLTLQDAGQIVAGAVVVVTAIDGSNRLCQADEIGEICVSANSTAQLYWALDGQTQHTFKVEPIGEYGKPIGAVRYVRSGLIGFMGPDGMVFVVARRQSLLAVSGRYHSADDIIATVLAVEPMKFVYRGRICVFSTSVLRDERIVIVAEQKPNCSEEEAFDVSFEARFSPEKCEKNAKTDQKPRWPNLLGHRSEKLGHRSEKLGHRSEKLGHRSEKLGHRSES</sequence>
<dbReference type="SUPFAM" id="SSF56801">
    <property type="entry name" value="Acetyl-CoA synthetase-like"/>
    <property type="match status" value="1"/>
</dbReference>
<feature type="region of interest" description="Disordered" evidence="1">
    <location>
        <begin position="60"/>
        <end position="91"/>
    </location>
</feature>
<dbReference type="Proteomes" id="UP000008281">
    <property type="component" value="Unassembled WGS sequence"/>
</dbReference>